<name>A0AAV6TQA9_9ARAC</name>
<accession>A0AAV6TQA9</accession>
<evidence type="ECO:0000313" key="2">
    <source>
        <dbReference type="Proteomes" id="UP000827092"/>
    </source>
</evidence>
<gene>
    <name evidence="1" type="ORF">JTE90_028621</name>
</gene>
<reference evidence="1 2" key="1">
    <citation type="journal article" date="2022" name="Nat. Ecol. Evol.">
        <title>A masculinizing supergene underlies an exaggerated male reproductive morph in a spider.</title>
        <authorList>
            <person name="Hendrickx F."/>
            <person name="De Corte Z."/>
            <person name="Sonet G."/>
            <person name="Van Belleghem S.M."/>
            <person name="Kostlbacher S."/>
            <person name="Vangestel C."/>
        </authorList>
    </citation>
    <scope>NUCLEOTIDE SEQUENCE [LARGE SCALE GENOMIC DNA]</scope>
    <source>
        <strain evidence="1">W744_W776</strain>
    </source>
</reference>
<proteinExistence type="predicted"/>
<comment type="caution">
    <text evidence="1">The sequence shown here is derived from an EMBL/GenBank/DDBJ whole genome shotgun (WGS) entry which is preliminary data.</text>
</comment>
<keyword evidence="2" id="KW-1185">Reference proteome</keyword>
<sequence length="159" mass="18592">MLDIELSKAVAVSSLNIMEKDHLPGGEEEKLIRRQIFEEDKEEVDEENCGKVFNSLVTTRWCKESVRNEIIVSTKEFLTQRVSDDYQIIKNIKKFLHSKSAKDMIECSRDIVKIYLETVSVEEFRNDVIDRVVHFGEEFVIRSNHCCSVFNIHHYVCCC</sequence>
<dbReference type="AlphaFoldDB" id="A0AAV6TQA9"/>
<organism evidence="1 2">
    <name type="scientific">Oedothorax gibbosus</name>
    <dbReference type="NCBI Taxonomy" id="931172"/>
    <lineage>
        <taxon>Eukaryota</taxon>
        <taxon>Metazoa</taxon>
        <taxon>Ecdysozoa</taxon>
        <taxon>Arthropoda</taxon>
        <taxon>Chelicerata</taxon>
        <taxon>Arachnida</taxon>
        <taxon>Araneae</taxon>
        <taxon>Araneomorphae</taxon>
        <taxon>Entelegynae</taxon>
        <taxon>Araneoidea</taxon>
        <taxon>Linyphiidae</taxon>
        <taxon>Erigoninae</taxon>
        <taxon>Oedothorax</taxon>
    </lineage>
</organism>
<protein>
    <submittedName>
        <fullName evidence="1">Uncharacterized protein</fullName>
    </submittedName>
</protein>
<evidence type="ECO:0000313" key="1">
    <source>
        <dbReference type="EMBL" id="KAG8173786.1"/>
    </source>
</evidence>
<dbReference type="EMBL" id="JAFNEN010001491">
    <property type="protein sequence ID" value="KAG8173786.1"/>
    <property type="molecule type" value="Genomic_DNA"/>
</dbReference>
<dbReference type="Proteomes" id="UP000827092">
    <property type="component" value="Unassembled WGS sequence"/>
</dbReference>